<dbReference type="InterPro" id="IPR001584">
    <property type="entry name" value="Integrase_cat-core"/>
</dbReference>
<dbReference type="Gene3D" id="2.40.50.40">
    <property type="match status" value="1"/>
</dbReference>
<dbReference type="InterPro" id="IPR036397">
    <property type="entry name" value="RNaseH_sf"/>
</dbReference>
<dbReference type="AlphaFoldDB" id="A0A9W6UBN6"/>
<gene>
    <name evidence="3" type="ORF">Pfra01_000609100</name>
</gene>
<dbReference type="Pfam" id="PF00385">
    <property type="entry name" value="Chromo"/>
    <property type="match status" value="1"/>
</dbReference>
<dbReference type="InterPro" id="IPR023780">
    <property type="entry name" value="Chromo_domain"/>
</dbReference>
<dbReference type="SUPFAM" id="SSF53098">
    <property type="entry name" value="Ribonuclease H-like"/>
    <property type="match status" value="1"/>
</dbReference>
<dbReference type="EMBL" id="BSXT01000512">
    <property type="protein sequence ID" value="GMF28955.1"/>
    <property type="molecule type" value="Genomic_DNA"/>
</dbReference>
<dbReference type="InterPro" id="IPR050951">
    <property type="entry name" value="Retrovirus_Pol_polyprotein"/>
</dbReference>
<keyword evidence="4" id="KW-1185">Reference proteome</keyword>
<dbReference type="PANTHER" id="PTHR37984">
    <property type="entry name" value="PROTEIN CBG26694"/>
    <property type="match status" value="1"/>
</dbReference>
<dbReference type="Gene3D" id="3.30.420.10">
    <property type="entry name" value="Ribonuclease H-like superfamily/Ribonuclease H"/>
    <property type="match status" value="1"/>
</dbReference>
<dbReference type="GO" id="GO:0015074">
    <property type="term" value="P:DNA integration"/>
    <property type="evidence" value="ECO:0007669"/>
    <property type="project" value="InterPro"/>
</dbReference>
<dbReference type="Proteomes" id="UP001165121">
    <property type="component" value="Unassembled WGS sequence"/>
</dbReference>
<dbReference type="InterPro" id="IPR000953">
    <property type="entry name" value="Chromo/chromo_shadow_dom"/>
</dbReference>
<dbReference type="PANTHER" id="PTHR37984:SF5">
    <property type="entry name" value="PROTEIN NYNRIN-LIKE"/>
    <property type="match status" value="1"/>
</dbReference>
<dbReference type="PROSITE" id="PS50013">
    <property type="entry name" value="CHROMO_2"/>
    <property type="match status" value="1"/>
</dbReference>
<reference evidence="3" key="1">
    <citation type="submission" date="2023-04" db="EMBL/GenBank/DDBJ databases">
        <title>Phytophthora fragariaefolia NBRC 109709.</title>
        <authorList>
            <person name="Ichikawa N."/>
            <person name="Sato H."/>
            <person name="Tonouchi N."/>
        </authorList>
    </citation>
    <scope>NUCLEOTIDE SEQUENCE</scope>
    <source>
        <strain evidence="3">NBRC 109709</strain>
    </source>
</reference>
<dbReference type="PROSITE" id="PS50994">
    <property type="entry name" value="INTEGRASE"/>
    <property type="match status" value="1"/>
</dbReference>
<protein>
    <submittedName>
        <fullName evidence="3">Unnamed protein product</fullName>
    </submittedName>
</protein>
<dbReference type="InterPro" id="IPR016197">
    <property type="entry name" value="Chromo-like_dom_sf"/>
</dbReference>
<evidence type="ECO:0000259" key="1">
    <source>
        <dbReference type="PROSITE" id="PS50013"/>
    </source>
</evidence>
<accession>A0A9W6UBN6</accession>
<sequence>MELIACPTPTADYVYTGLMDWFKRFGVVLQWVSDQGAHLRNHVIERLQRSLGAQRHFTTAYTPWANGTVEVVDRELLRVVKALLSERQLPVRDWSAVLPVVHGALNAKPVDRLDGKSPLTAFTALPGAVQLRSILHPHDPVRATVEWVHEQIVSHLYNVRGALDGLHAELNDASEKRRRAARARHARRQGVQLQKFNKGDFVLAAIATGRSGHKLALIWCGPKRIVRALNDYTFEVQDIVAPFEVSTRHASRLQFYRDAARGREEDLQEQAIYGEGGHLVEALRDCRLSPDTHRREILVKWIGLDDIEASWEPAEVIRQDVPLLFAAFTDAEAGGSLRRQMASALNTDRRRSTAPAAARLPRRRAWAVRPTSDPI</sequence>
<evidence type="ECO:0000259" key="2">
    <source>
        <dbReference type="PROSITE" id="PS50994"/>
    </source>
</evidence>
<dbReference type="GO" id="GO:0003676">
    <property type="term" value="F:nucleic acid binding"/>
    <property type="evidence" value="ECO:0007669"/>
    <property type="project" value="InterPro"/>
</dbReference>
<dbReference type="SUPFAM" id="SSF54160">
    <property type="entry name" value="Chromo domain-like"/>
    <property type="match status" value="1"/>
</dbReference>
<dbReference type="CDD" id="cd00024">
    <property type="entry name" value="CD_CSD"/>
    <property type="match status" value="1"/>
</dbReference>
<evidence type="ECO:0000313" key="3">
    <source>
        <dbReference type="EMBL" id="GMF28955.1"/>
    </source>
</evidence>
<dbReference type="InterPro" id="IPR012337">
    <property type="entry name" value="RNaseH-like_sf"/>
</dbReference>
<evidence type="ECO:0000313" key="4">
    <source>
        <dbReference type="Proteomes" id="UP001165121"/>
    </source>
</evidence>
<proteinExistence type="predicted"/>
<dbReference type="OrthoDB" id="125883at2759"/>
<feature type="domain" description="Chromo" evidence="1">
    <location>
        <begin position="278"/>
        <end position="328"/>
    </location>
</feature>
<name>A0A9W6UBN6_9STRA</name>
<comment type="caution">
    <text evidence="3">The sequence shown here is derived from an EMBL/GenBank/DDBJ whole genome shotgun (WGS) entry which is preliminary data.</text>
</comment>
<organism evidence="3 4">
    <name type="scientific">Phytophthora fragariaefolia</name>
    <dbReference type="NCBI Taxonomy" id="1490495"/>
    <lineage>
        <taxon>Eukaryota</taxon>
        <taxon>Sar</taxon>
        <taxon>Stramenopiles</taxon>
        <taxon>Oomycota</taxon>
        <taxon>Peronosporomycetes</taxon>
        <taxon>Peronosporales</taxon>
        <taxon>Peronosporaceae</taxon>
        <taxon>Phytophthora</taxon>
    </lineage>
</organism>
<feature type="domain" description="Integrase catalytic" evidence="2">
    <location>
        <begin position="1"/>
        <end position="126"/>
    </location>
</feature>